<dbReference type="InterPro" id="IPR002018">
    <property type="entry name" value="CarbesteraseB"/>
</dbReference>
<evidence type="ECO:0000256" key="3">
    <source>
        <dbReference type="RuleBase" id="RU361235"/>
    </source>
</evidence>
<dbReference type="AlphaFoldDB" id="A0A0K0KDX7"/>
<evidence type="ECO:0000259" key="4">
    <source>
        <dbReference type="Pfam" id="PF00135"/>
    </source>
</evidence>
<dbReference type="EMBL" id="KJ951022">
    <property type="protein sequence ID" value="AIF75061.1"/>
    <property type="molecule type" value="mRNA"/>
</dbReference>
<dbReference type="Gene3D" id="3.40.50.1820">
    <property type="entry name" value="alpha/beta hydrolase"/>
    <property type="match status" value="1"/>
</dbReference>
<evidence type="ECO:0000313" key="5">
    <source>
        <dbReference type="EMBL" id="AIF75061.1"/>
    </source>
</evidence>
<proteinExistence type="evidence at transcript level"/>
<accession>A0A0K0KDX7</accession>
<sequence length="566" mass="62769">MHFSAVAQFGLLAQNPLSSHNAVSLTPMVNLSNYGVFSGVKISEALSGSSLPAVVDGWLGIDYALQPVGQRRFRPVEHRPSAFNGTRPAASYGNACIQDPIYTTGQVQDEACLNFNVYRTSGIPVGEKLPTLVWIHGGSFVLGSGRSFDGASFVASSKLPIAVVTFNYRLNSLGFLPSKLFEEEGLLNLGLRDQHFMLKFLQDHLESFGGDPKQITLGGRSAGAHSTGIHYFHNYGEDEGKPLLARAIFQSGSVTARAFPDIDFPQYKQDFERYMRYLNCPNGGGNEGDNSLALDCLRRAPIDDIRDISAKIYAEAEQTLSWPFQPTLGGPLLERPGSKSGAEGTFHHLPAITSYVTDEGKYYTPAIHHTNDDFLSFMHAMNPYLNYTDIALLNELYPDPVRHPDSPWANSPNSTQYNRLSAAWSDMAYICPSRETAFRTSTAGVPTWRLHFNTPNHPLEYQAWRGIPHTSDSAYAYDSPKVPFPQTAHIYHAYLASFVATGNPNSARLEGTPEWPQYHDSETCGADRPKQLIINPNVYTTVEEDSVRIAQCEFWNDIDRAKRLNK</sequence>
<dbReference type="PANTHER" id="PTHR11559">
    <property type="entry name" value="CARBOXYLESTERASE"/>
    <property type="match status" value="1"/>
</dbReference>
<dbReference type="EC" id="3.1.1.-" evidence="3"/>
<reference evidence="5" key="1">
    <citation type="submission" date="2014-06" db="EMBL/GenBank/DDBJ databases">
        <title>Three species of the Botryosphaeriales overlap on five unrelated trees in China, with a novel species.</title>
        <authorList>
            <person name="Tian C."/>
            <person name="Fan X."/>
        </authorList>
    </citation>
    <scope>NUCLEOTIDE SEQUENCE</scope>
    <source>
        <strain evidence="5">IFB-TL01</strain>
    </source>
</reference>
<dbReference type="PROSITE" id="PS00122">
    <property type="entry name" value="CARBOXYLESTERASE_B_1"/>
    <property type="match status" value="1"/>
</dbReference>
<evidence type="ECO:0000256" key="2">
    <source>
        <dbReference type="ARBA" id="ARBA00022801"/>
    </source>
</evidence>
<name>A0A0K0KDX7_9PEZI</name>
<dbReference type="InterPro" id="IPR050309">
    <property type="entry name" value="Type-B_Carboxylest/Lipase"/>
</dbReference>
<evidence type="ECO:0000256" key="1">
    <source>
        <dbReference type="ARBA" id="ARBA00005964"/>
    </source>
</evidence>
<feature type="domain" description="Carboxylesterase type B" evidence="4">
    <location>
        <begin position="35"/>
        <end position="522"/>
    </location>
</feature>
<comment type="similarity">
    <text evidence="1 3">Belongs to the type-B carboxylesterase/lipase family.</text>
</comment>
<organism evidence="5">
    <name type="scientific">Daldinia eschscholtzii</name>
    <dbReference type="NCBI Taxonomy" id="292717"/>
    <lineage>
        <taxon>Eukaryota</taxon>
        <taxon>Fungi</taxon>
        <taxon>Dikarya</taxon>
        <taxon>Ascomycota</taxon>
        <taxon>Pezizomycotina</taxon>
        <taxon>Sordariomycetes</taxon>
        <taxon>Xylariomycetidae</taxon>
        <taxon>Xylariales</taxon>
        <taxon>Hypoxylaceae</taxon>
        <taxon>Daldinia</taxon>
    </lineage>
</organism>
<keyword evidence="2 3" id="KW-0378">Hydrolase</keyword>
<dbReference type="ESTHER" id="9pezi-a0a0k0kdx7">
    <property type="family name" value="Fungal_carboxylesterase_lipase"/>
</dbReference>
<dbReference type="SUPFAM" id="SSF53474">
    <property type="entry name" value="alpha/beta-Hydrolases"/>
    <property type="match status" value="1"/>
</dbReference>
<protein>
    <recommendedName>
        <fullName evidence="3">Carboxylic ester hydrolase</fullName>
        <ecNumber evidence="3">3.1.1.-</ecNumber>
    </recommendedName>
</protein>
<dbReference type="Pfam" id="PF00135">
    <property type="entry name" value="COesterase"/>
    <property type="match status" value="1"/>
</dbReference>
<dbReference type="InterPro" id="IPR029058">
    <property type="entry name" value="AB_hydrolase_fold"/>
</dbReference>
<dbReference type="GO" id="GO:0016787">
    <property type="term" value="F:hydrolase activity"/>
    <property type="evidence" value="ECO:0007669"/>
    <property type="project" value="UniProtKB-KW"/>
</dbReference>
<dbReference type="InterPro" id="IPR019826">
    <property type="entry name" value="Carboxylesterase_B_AS"/>
</dbReference>